<name>A0AAN8MPK2_9TELE</name>
<organism evidence="9 10">
    <name type="scientific">Coregonus suidteri</name>
    <dbReference type="NCBI Taxonomy" id="861788"/>
    <lineage>
        <taxon>Eukaryota</taxon>
        <taxon>Metazoa</taxon>
        <taxon>Chordata</taxon>
        <taxon>Craniata</taxon>
        <taxon>Vertebrata</taxon>
        <taxon>Euteleostomi</taxon>
        <taxon>Actinopterygii</taxon>
        <taxon>Neopterygii</taxon>
        <taxon>Teleostei</taxon>
        <taxon>Protacanthopterygii</taxon>
        <taxon>Salmoniformes</taxon>
        <taxon>Salmonidae</taxon>
        <taxon>Coregoninae</taxon>
        <taxon>Coregonus</taxon>
    </lineage>
</organism>
<keyword evidence="4 6" id="KW-0106">Calcium</keyword>
<evidence type="ECO:0000256" key="7">
    <source>
        <dbReference type="RuleBase" id="RU368048"/>
    </source>
</evidence>
<feature type="binding site" evidence="6">
    <location>
        <position position="125"/>
    </location>
    <ligand>
        <name>Ca(2+)</name>
        <dbReference type="ChEBI" id="CHEBI:29108"/>
        <label>1</label>
    </ligand>
</feature>
<protein>
    <recommendedName>
        <fullName evidence="7">Parvalbumin</fullName>
    </recommendedName>
</protein>
<evidence type="ECO:0000256" key="4">
    <source>
        <dbReference type="ARBA" id="ARBA00022837"/>
    </source>
</evidence>
<dbReference type="PROSITE" id="PS50222">
    <property type="entry name" value="EF_HAND_2"/>
    <property type="match status" value="2"/>
</dbReference>
<dbReference type="PROSITE" id="PS00018">
    <property type="entry name" value="EF_HAND_1"/>
    <property type="match status" value="2"/>
</dbReference>
<evidence type="ECO:0000256" key="5">
    <source>
        <dbReference type="ARBA" id="ARBA00023179"/>
    </source>
</evidence>
<evidence type="ECO:0000256" key="2">
    <source>
        <dbReference type="ARBA" id="ARBA00022723"/>
    </source>
</evidence>
<keyword evidence="5" id="KW-0514">Muscle protein</keyword>
<evidence type="ECO:0000313" key="9">
    <source>
        <dbReference type="EMBL" id="KAK6328285.1"/>
    </source>
</evidence>
<evidence type="ECO:0000256" key="6">
    <source>
        <dbReference type="PIRSR" id="PIRSR608080-1"/>
    </source>
</evidence>
<reference evidence="9 10" key="1">
    <citation type="submission" date="2021-04" db="EMBL/GenBank/DDBJ databases">
        <authorList>
            <person name="De Guttry C."/>
            <person name="Zahm M."/>
            <person name="Klopp C."/>
            <person name="Cabau C."/>
            <person name="Louis A."/>
            <person name="Berthelot C."/>
            <person name="Parey E."/>
            <person name="Roest Crollius H."/>
            <person name="Montfort J."/>
            <person name="Robinson-Rechavi M."/>
            <person name="Bucao C."/>
            <person name="Bouchez O."/>
            <person name="Gislard M."/>
            <person name="Lluch J."/>
            <person name="Milhes M."/>
            <person name="Lampietro C."/>
            <person name="Lopez Roques C."/>
            <person name="Donnadieu C."/>
            <person name="Braasch I."/>
            <person name="Desvignes T."/>
            <person name="Postlethwait J."/>
            <person name="Bobe J."/>
            <person name="Wedekind C."/>
            <person name="Guiguen Y."/>
        </authorList>
    </citation>
    <scope>NUCLEOTIDE SEQUENCE [LARGE SCALE GENOMIC DNA]</scope>
    <source>
        <strain evidence="9">Cs_M1</strain>
        <tissue evidence="9">Blood</tissue>
    </source>
</reference>
<feature type="binding site" evidence="6">
    <location>
        <position position="158"/>
    </location>
    <ligand>
        <name>Ca(2+)</name>
        <dbReference type="ChEBI" id="CHEBI:29108"/>
        <label>1</label>
    </ligand>
</feature>
<feature type="domain" description="EF-hand" evidence="8">
    <location>
        <begin position="106"/>
        <end position="141"/>
    </location>
</feature>
<evidence type="ECO:0000256" key="1">
    <source>
        <dbReference type="ARBA" id="ARBA00009753"/>
    </source>
</evidence>
<evidence type="ECO:0000256" key="3">
    <source>
        <dbReference type="ARBA" id="ARBA00022737"/>
    </source>
</evidence>
<feature type="binding site" evidence="6">
    <location>
        <position position="130"/>
    </location>
    <ligand>
        <name>Ca(2+)</name>
        <dbReference type="ChEBI" id="CHEBI:29108"/>
        <label>1</label>
    </ligand>
</feature>
<feature type="binding site" evidence="6">
    <location>
        <position position="162"/>
    </location>
    <ligand>
        <name>Ca(2+)</name>
        <dbReference type="ChEBI" id="CHEBI:29108"/>
        <label>1</label>
    </ligand>
</feature>
<keyword evidence="2 6" id="KW-0479">Metal-binding</keyword>
<dbReference type="SUPFAM" id="SSF47473">
    <property type="entry name" value="EF-hand"/>
    <property type="match status" value="1"/>
</dbReference>
<comment type="function">
    <text evidence="7">In muscle, parvalbumin is thought to be involved in relaxation after contraction. It binds two calcium ions.</text>
</comment>
<dbReference type="PANTHER" id="PTHR11653">
    <property type="entry name" value="PARVALBUMIN ALPHA"/>
    <property type="match status" value="1"/>
</dbReference>
<feature type="binding site" evidence="6">
    <location>
        <position position="160"/>
    </location>
    <ligand>
        <name>Ca(2+)</name>
        <dbReference type="ChEBI" id="CHEBI:29108"/>
        <label>1</label>
    </ligand>
</feature>
<dbReference type="GO" id="GO:0005737">
    <property type="term" value="C:cytoplasm"/>
    <property type="evidence" value="ECO:0007669"/>
    <property type="project" value="TreeGrafter"/>
</dbReference>
<feature type="domain" description="EF-hand" evidence="8">
    <location>
        <begin position="145"/>
        <end position="176"/>
    </location>
</feature>
<dbReference type="Gene3D" id="1.10.238.10">
    <property type="entry name" value="EF-hand"/>
    <property type="match status" value="1"/>
</dbReference>
<evidence type="ECO:0000259" key="8">
    <source>
        <dbReference type="PROSITE" id="PS50222"/>
    </source>
</evidence>
<feature type="binding site" evidence="6">
    <location>
        <position position="123"/>
    </location>
    <ligand>
        <name>Ca(2+)</name>
        <dbReference type="ChEBI" id="CHEBI:29108"/>
        <label>1</label>
    </ligand>
</feature>
<dbReference type="PANTHER" id="PTHR11653:SF19">
    <property type="entry name" value="PARVALBUMIN"/>
    <property type="match status" value="1"/>
</dbReference>
<feature type="binding site" evidence="6">
    <location>
        <position position="169"/>
    </location>
    <ligand>
        <name>Ca(2+)</name>
        <dbReference type="ChEBI" id="CHEBI:29108"/>
        <label>1</label>
    </ligand>
</feature>
<keyword evidence="3" id="KW-0677">Repeat</keyword>
<dbReference type="CDD" id="cd16255">
    <property type="entry name" value="EFh_parvalbumin_beta"/>
    <property type="match status" value="1"/>
</dbReference>
<feature type="binding site" evidence="6">
    <location>
        <position position="119"/>
    </location>
    <ligand>
        <name>Ca(2+)</name>
        <dbReference type="ChEBI" id="CHEBI:29108"/>
        <label>1</label>
    </ligand>
</feature>
<accession>A0AAN8MPK2</accession>
<sequence length="176" mass="19392">MRDAAAVSEVLKPPLIGYTSLTTAKLVVIVTRWNHNHSVLAISQHSPQSLTSSALDTGEARPSKRINMSLTSILSAEDIENAVKEFQAPDSFSFKKFFQLCGLTSKSPKEVKDVFQILDDDNSGYIEESELKFFLQRFVPGARTLTDAECKGFLSAADDDNDGKIGVEEFLIMVQS</sequence>
<dbReference type="InterPro" id="IPR018247">
    <property type="entry name" value="EF_Hand_1_Ca_BS"/>
</dbReference>
<proteinExistence type="inferred from homology"/>
<dbReference type="FunFam" id="1.10.238.10:FF:000060">
    <property type="entry name" value="Parvalbumin, thymic"/>
    <property type="match status" value="1"/>
</dbReference>
<dbReference type="SMART" id="SM00054">
    <property type="entry name" value="EFh"/>
    <property type="match status" value="2"/>
</dbReference>
<dbReference type="Pfam" id="PF13499">
    <property type="entry name" value="EF-hand_7"/>
    <property type="match status" value="1"/>
</dbReference>
<comment type="similarity">
    <text evidence="1 7">Belongs to the parvalbumin family.</text>
</comment>
<dbReference type="AlphaFoldDB" id="A0AAN8MPK2"/>
<gene>
    <name evidence="9" type="ORF">J4Q44_G00002630</name>
</gene>
<feature type="binding site" evidence="6">
    <location>
        <position position="121"/>
    </location>
    <ligand>
        <name>Ca(2+)</name>
        <dbReference type="ChEBI" id="CHEBI:29108"/>
        <label>1</label>
    </ligand>
</feature>
<dbReference type="Proteomes" id="UP001356427">
    <property type="component" value="Unassembled WGS sequence"/>
</dbReference>
<dbReference type="GO" id="GO:0005509">
    <property type="term" value="F:calcium ion binding"/>
    <property type="evidence" value="ECO:0007669"/>
    <property type="project" value="UniProtKB-UniRule"/>
</dbReference>
<comment type="caution">
    <text evidence="9">The sequence shown here is derived from an EMBL/GenBank/DDBJ whole genome shotgun (WGS) entry which is preliminary data.</text>
</comment>
<dbReference type="InterPro" id="IPR011992">
    <property type="entry name" value="EF-hand-dom_pair"/>
</dbReference>
<dbReference type="EMBL" id="JAGTTL010000001">
    <property type="protein sequence ID" value="KAK6328285.1"/>
    <property type="molecule type" value="Genomic_DNA"/>
</dbReference>
<feature type="binding site" evidence="6">
    <location>
        <position position="164"/>
    </location>
    <ligand>
        <name>Ca(2+)</name>
        <dbReference type="ChEBI" id="CHEBI:29108"/>
        <label>1</label>
    </ligand>
</feature>
<dbReference type="InterPro" id="IPR002048">
    <property type="entry name" value="EF_hand_dom"/>
</dbReference>
<dbReference type="InterPro" id="IPR008080">
    <property type="entry name" value="Parvalbumin"/>
</dbReference>
<keyword evidence="10" id="KW-1185">Reference proteome</keyword>
<evidence type="ECO:0000313" key="10">
    <source>
        <dbReference type="Proteomes" id="UP001356427"/>
    </source>
</evidence>
<dbReference type="PRINTS" id="PR01697">
    <property type="entry name" value="PARVALBUMIN"/>
</dbReference>